<dbReference type="RefSeq" id="WP_048463888.1">
    <property type="nucleotide sequence ID" value="NZ_LABX01000081.1"/>
</dbReference>
<proteinExistence type="predicted"/>
<accession>A0A0J6SKM2</accession>
<sequence length="72" mass="7459">MGGRIGGGVATVLGTLWLTGAALAGPPGPRDQIQRDLDAMTRHDLCARDDAGLKRLHRALSKPSAARVGGTR</sequence>
<dbReference type="PATRIC" id="fig|270351.6.peg.7229"/>
<evidence type="ECO:0000313" key="2">
    <source>
        <dbReference type="Proteomes" id="UP000035929"/>
    </source>
</evidence>
<dbReference type="OrthoDB" id="7998680at2"/>
<dbReference type="Proteomes" id="UP000035929">
    <property type="component" value="Unassembled WGS sequence"/>
</dbReference>
<dbReference type="AlphaFoldDB" id="A0A0J6SKM2"/>
<reference evidence="1 2" key="1">
    <citation type="submission" date="2015-03" db="EMBL/GenBank/DDBJ databases">
        <title>Genome sequencing of Methylobacterium aquaticum DSM16371 type strain.</title>
        <authorList>
            <person name="Chaudhry V."/>
            <person name="Patil P.B."/>
        </authorList>
    </citation>
    <scope>NUCLEOTIDE SEQUENCE [LARGE SCALE GENOMIC DNA]</scope>
    <source>
        <strain evidence="1 2">DSM 16371</strain>
    </source>
</reference>
<comment type="caution">
    <text evidence="1">The sequence shown here is derived from an EMBL/GenBank/DDBJ whole genome shotgun (WGS) entry which is preliminary data.</text>
</comment>
<gene>
    <name evidence="1" type="ORF">VP06_11510</name>
</gene>
<dbReference type="EMBL" id="LABX01000081">
    <property type="protein sequence ID" value="KMO35820.1"/>
    <property type="molecule type" value="Genomic_DNA"/>
</dbReference>
<protein>
    <submittedName>
        <fullName evidence="1">Uncharacterized protein</fullName>
    </submittedName>
</protein>
<organism evidence="1 2">
    <name type="scientific">Methylobacterium aquaticum</name>
    <dbReference type="NCBI Taxonomy" id="270351"/>
    <lineage>
        <taxon>Bacteria</taxon>
        <taxon>Pseudomonadati</taxon>
        <taxon>Pseudomonadota</taxon>
        <taxon>Alphaproteobacteria</taxon>
        <taxon>Hyphomicrobiales</taxon>
        <taxon>Methylobacteriaceae</taxon>
        <taxon>Methylobacterium</taxon>
    </lineage>
</organism>
<evidence type="ECO:0000313" key="1">
    <source>
        <dbReference type="EMBL" id="KMO35820.1"/>
    </source>
</evidence>
<name>A0A0J6SKM2_9HYPH</name>